<sequence length="52" mass="5563">MAGMIRKLIASGVAAKVLQEARKPQNQAKIKKMIADFQNKNKGGTGRTGGSY</sequence>
<dbReference type="EMBL" id="FZNO01000002">
    <property type="protein sequence ID" value="SNR31070.1"/>
    <property type="molecule type" value="Genomic_DNA"/>
</dbReference>
<organism evidence="1 2">
    <name type="scientific">Blastococcus mobilis</name>
    <dbReference type="NCBI Taxonomy" id="1938746"/>
    <lineage>
        <taxon>Bacteria</taxon>
        <taxon>Bacillati</taxon>
        <taxon>Actinomycetota</taxon>
        <taxon>Actinomycetes</taxon>
        <taxon>Geodermatophilales</taxon>
        <taxon>Geodermatophilaceae</taxon>
        <taxon>Blastococcus</taxon>
    </lineage>
</organism>
<evidence type="ECO:0000313" key="2">
    <source>
        <dbReference type="Proteomes" id="UP000198403"/>
    </source>
</evidence>
<evidence type="ECO:0000313" key="1">
    <source>
        <dbReference type="EMBL" id="SNR31070.1"/>
    </source>
</evidence>
<dbReference type="RefSeq" id="WP_176445384.1">
    <property type="nucleotide sequence ID" value="NZ_FZNO01000002.1"/>
</dbReference>
<dbReference type="Proteomes" id="UP000198403">
    <property type="component" value="Unassembled WGS sequence"/>
</dbReference>
<accession>A0A238V9I3</accession>
<name>A0A238V9I3_9ACTN</name>
<reference evidence="1 2" key="1">
    <citation type="submission" date="2017-06" db="EMBL/GenBank/DDBJ databases">
        <authorList>
            <person name="Kim H.J."/>
            <person name="Triplett B.A."/>
        </authorList>
    </citation>
    <scope>NUCLEOTIDE SEQUENCE [LARGE SCALE GENOMIC DNA]</scope>
    <source>
        <strain evidence="1 2">DSM 44272</strain>
    </source>
</reference>
<proteinExistence type="predicted"/>
<gene>
    <name evidence="1" type="ORF">SAMN06272737_102269</name>
</gene>
<dbReference type="AlphaFoldDB" id="A0A238V9I3"/>
<protein>
    <submittedName>
        <fullName evidence="1">Uncharacterized protein</fullName>
    </submittedName>
</protein>
<keyword evidence="2" id="KW-1185">Reference proteome</keyword>